<proteinExistence type="predicted"/>
<reference evidence="5 6" key="1">
    <citation type="submission" date="2023-11" db="EMBL/GenBank/DDBJ databases">
        <title>An acidophilic fungus is an integral part of prey digestion in a carnivorous sundew plant.</title>
        <authorList>
            <person name="Tsai I.J."/>
        </authorList>
    </citation>
    <scope>NUCLEOTIDE SEQUENCE [LARGE SCALE GENOMIC DNA]</scope>
    <source>
        <strain evidence="5">169a</strain>
    </source>
</reference>
<evidence type="ECO:0000256" key="1">
    <source>
        <dbReference type="ARBA" id="ARBA00022603"/>
    </source>
</evidence>
<dbReference type="PANTHER" id="PTHR43464:SF19">
    <property type="entry name" value="UBIQUINONE BIOSYNTHESIS O-METHYLTRANSFERASE, MITOCHONDRIAL"/>
    <property type="match status" value="1"/>
</dbReference>
<dbReference type="Proteomes" id="UP001303373">
    <property type="component" value="Chromosome 14"/>
</dbReference>
<protein>
    <recommendedName>
        <fullName evidence="4">Methyltransferase type 11 domain-containing protein</fullName>
    </recommendedName>
</protein>
<evidence type="ECO:0000259" key="4">
    <source>
        <dbReference type="Pfam" id="PF08241"/>
    </source>
</evidence>
<dbReference type="Gene3D" id="3.40.50.150">
    <property type="entry name" value="Vaccinia Virus protein VP39"/>
    <property type="match status" value="1"/>
</dbReference>
<dbReference type="InterPro" id="IPR029063">
    <property type="entry name" value="SAM-dependent_MTases_sf"/>
</dbReference>
<dbReference type="EMBL" id="CP138593">
    <property type="protein sequence ID" value="WPH05064.1"/>
    <property type="molecule type" value="Genomic_DNA"/>
</dbReference>
<organism evidence="5 6">
    <name type="scientific">Acrodontium crateriforme</name>
    <dbReference type="NCBI Taxonomy" id="150365"/>
    <lineage>
        <taxon>Eukaryota</taxon>
        <taxon>Fungi</taxon>
        <taxon>Dikarya</taxon>
        <taxon>Ascomycota</taxon>
        <taxon>Pezizomycotina</taxon>
        <taxon>Dothideomycetes</taxon>
        <taxon>Dothideomycetidae</taxon>
        <taxon>Mycosphaerellales</taxon>
        <taxon>Teratosphaeriaceae</taxon>
        <taxon>Acrodontium</taxon>
    </lineage>
</organism>
<keyword evidence="3" id="KW-0949">S-adenosyl-L-methionine</keyword>
<evidence type="ECO:0000256" key="2">
    <source>
        <dbReference type="ARBA" id="ARBA00022679"/>
    </source>
</evidence>
<name>A0AAQ3MBZ2_9PEZI</name>
<dbReference type="AlphaFoldDB" id="A0AAQ3MBZ2"/>
<accession>A0AAQ3MBZ2</accession>
<gene>
    <name evidence="5" type="ORF">R9X50_00796300</name>
</gene>
<evidence type="ECO:0000256" key="3">
    <source>
        <dbReference type="ARBA" id="ARBA00022691"/>
    </source>
</evidence>
<dbReference type="CDD" id="cd02440">
    <property type="entry name" value="AdoMet_MTases"/>
    <property type="match status" value="1"/>
</dbReference>
<dbReference type="SUPFAM" id="SSF53335">
    <property type="entry name" value="S-adenosyl-L-methionine-dependent methyltransferases"/>
    <property type="match status" value="1"/>
</dbReference>
<dbReference type="GO" id="GO:0008757">
    <property type="term" value="F:S-adenosylmethionine-dependent methyltransferase activity"/>
    <property type="evidence" value="ECO:0007669"/>
    <property type="project" value="InterPro"/>
</dbReference>
<evidence type="ECO:0000313" key="5">
    <source>
        <dbReference type="EMBL" id="WPH05064.1"/>
    </source>
</evidence>
<dbReference type="GO" id="GO:0032259">
    <property type="term" value="P:methylation"/>
    <property type="evidence" value="ECO:0007669"/>
    <property type="project" value="UniProtKB-KW"/>
</dbReference>
<keyword evidence="1" id="KW-0489">Methyltransferase</keyword>
<sequence>MANAIYDDEEFFKSYAQLPRSQNGLAAAPEWQDLKRMVGDVQDQTVIDLGCGYGWFCRWACEAGASSVAGIDISEKMIARAREMETNGTTTYAVSDVTDFKLDSGTYDLVYSSLTMHYLCEIDTLFGNVFRGLKPGGRFVFSLEHPIWTAVDGWFITKKDELPIWPLNSYADEGKKNKNWLGSNVTKYHRKLDTYIVSLLKVGFVLRDLVEWTPSKDDLLEHPEWSLEVHRPAFLLIAVQKPE</sequence>
<keyword evidence="2" id="KW-0808">Transferase</keyword>
<dbReference type="Pfam" id="PF08241">
    <property type="entry name" value="Methyltransf_11"/>
    <property type="match status" value="1"/>
</dbReference>
<keyword evidence="6" id="KW-1185">Reference proteome</keyword>
<evidence type="ECO:0000313" key="6">
    <source>
        <dbReference type="Proteomes" id="UP001303373"/>
    </source>
</evidence>
<dbReference type="InterPro" id="IPR013216">
    <property type="entry name" value="Methyltransf_11"/>
</dbReference>
<feature type="domain" description="Methyltransferase type 11" evidence="4">
    <location>
        <begin position="48"/>
        <end position="141"/>
    </location>
</feature>
<dbReference type="PANTHER" id="PTHR43464">
    <property type="entry name" value="METHYLTRANSFERASE"/>
    <property type="match status" value="1"/>
</dbReference>